<dbReference type="Gene3D" id="3.40.50.620">
    <property type="entry name" value="HUPs"/>
    <property type="match status" value="1"/>
</dbReference>
<comment type="subcellular location">
    <subcellularLocation>
        <location evidence="6">Cytoplasm</location>
    </subcellularLocation>
</comment>
<comment type="domain">
    <text evidence="6">The N-terminal region contains the highly conserved SGGXDS motif, predicted to be a P-loop motif involved in ATP binding.</text>
</comment>
<dbReference type="EMBL" id="JAGETV010000004">
    <property type="protein sequence ID" value="MBO1926618.1"/>
    <property type="molecule type" value="Genomic_DNA"/>
</dbReference>
<dbReference type="InterPro" id="IPR012094">
    <property type="entry name" value="tRNA_Ile_lys_synt"/>
</dbReference>
<dbReference type="HAMAP" id="MF_01161">
    <property type="entry name" value="tRNA_Ile_lys_synt"/>
    <property type="match status" value="1"/>
</dbReference>
<keyword evidence="9" id="KW-1185">Reference proteome</keyword>
<name>A0ABS3Q3D5_9GAMM</name>
<keyword evidence="1 6" id="KW-0436">Ligase</keyword>
<dbReference type="NCBIfam" id="TIGR02432">
    <property type="entry name" value="lysidine_TilS_N"/>
    <property type="match status" value="1"/>
</dbReference>
<comment type="catalytic activity">
    <reaction evidence="5 6">
        <text>cytidine(34) in tRNA(Ile2) + L-lysine + ATP = lysidine(34) in tRNA(Ile2) + AMP + diphosphate + H(+)</text>
        <dbReference type="Rhea" id="RHEA:43744"/>
        <dbReference type="Rhea" id="RHEA-COMP:10625"/>
        <dbReference type="Rhea" id="RHEA-COMP:10670"/>
        <dbReference type="ChEBI" id="CHEBI:15378"/>
        <dbReference type="ChEBI" id="CHEBI:30616"/>
        <dbReference type="ChEBI" id="CHEBI:32551"/>
        <dbReference type="ChEBI" id="CHEBI:33019"/>
        <dbReference type="ChEBI" id="CHEBI:82748"/>
        <dbReference type="ChEBI" id="CHEBI:83665"/>
        <dbReference type="ChEBI" id="CHEBI:456215"/>
        <dbReference type="EC" id="6.3.4.19"/>
    </reaction>
</comment>
<dbReference type="InterPro" id="IPR014729">
    <property type="entry name" value="Rossmann-like_a/b/a_fold"/>
</dbReference>
<keyword evidence="4 6" id="KW-0067">ATP-binding</keyword>
<dbReference type="InterPro" id="IPR011063">
    <property type="entry name" value="TilS/TtcA_N"/>
</dbReference>
<evidence type="ECO:0000259" key="7">
    <source>
        <dbReference type="Pfam" id="PF01171"/>
    </source>
</evidence>
<keyword evidence="3 6" id="KW-0547">Nucleotide-binding</keyword>
<dbReference type="Gene3D" id="1.20.59.20">
    <property type="match status" value="1"/>
</dbReference>
<gene>
    <name evidence="6 8" type="primary">tilS</name>
    <name evidence="8" type="ORF">J3998_03430</name>
</gene>
<keyword evidence="2 6" id="KW-0819">tRNA processing</keyword>
<dbReference type="SUPFAM" id="SSF52402">
    <property type="entry name" value="Adenine nucleotide alpha hydrolases-like"/>
    <property type="match status" value="1"/>
</dbReference>
<dbReference type="EC" id="6.3.4.19" evidence="6"/>
<dbReference type="CDD" id="cd01992">
    <property type="entry name" value="TilS_N"/>
    <property type="match status" value="1"/>
</dbReference>
<dbReference type="Pfam" id="PF01171">
    <property type="entry name" value="ATP_bind_3"/>
    <property type="match status" value="1"/>
</dbReference>
<sequence>MSELLTPSALATKSHFYCLHNSLSNPCEKLKTPLLSDSVFQQHFQDLLTSQISFDYEEGRSVVIALSGGVDSVVLLHLCRIWQQKQPNNKIRAIYINHNLQPEAHAWENFCGDICHHWQIDFVSHQITIENRSRQGLEQAARKARYKILFAQLQKNDVLLTAHHQNDQAETFLLNALRQTGVTGLGAMLAVQNKNQKWHIRPLLNFSKAEILGYAERHDLMWIEDGSNQNPQFRRNWLRNQILPQLQESIPNASQNLAKTAENLQEASYLLNKLAKLQLKDSDFNELYLTRNAELDCSEQKNVFRYWLQNHSAYPIKLNNAVLQWLQQSWLDEHHCSGKLKLPEDLSLRVFKNRLYLLPDDLSKQEQNNNSSFLLSNDSAESSSAICFLWRLPEESIKAANTFEVITLTQAKTMNLTWYSDNKKRIKTFFQSNQIPTWERGLWPVMLHNNTASGEMEFFMLGITKKHPLEGVKFTTRTVTQKQLWRWMQLL</sequence>
<protein>
    <recommendedName>
        <fullName evidence="6">tRNA(Ile)-lysidine synthase</fullName>
        <ecNumber evidence="6">6.3.4.19</ecNumber>
    </recommendedName>
    <alternativeName>
        <fullName evidence="6">tRNA(Ile)-2-lysyl-cytidine synthase</fullName>
    </alternativeName>
    <alternativeName>
        <fullName evidence="6">tRNA(Ile)-lysidine synthetase</fullName>
    </alternativeName>
</protein>
<dbReference type="InterPro" id="IPR012795">
    <property type="entry name" value="tRNA_Ile_lys_synt_N"/>
</dbReference>
<evidence type="ECO:0000256" key="3">
    <source>
        <dbReference type="ARBA" id="ARBA00022741"/>
    </source>
</evidence>
<evidence type="ECO:0000256" key="1">
    <source>
        <dbReference type="ARBA" id="ARBA00022598"/>
    </source>
</evidence>
<accession>A0ABS3Q3D5</accession>
<dbReference type="SUPFAM" id="SSF56037">
    <property type="entry name" value="PheT/TilS domain"/>
    <property type="match status" value="1"/>
</dbReference>
<evidence type="ECO:0000313" key="9">
    <source>
        <dbReference type="Proteomes" id="UP000664835"/>
    </source>
</evidence>
<dbReference type="PANTHER" id="PTHR43033:SF1">
    <property type="entry name" value="TRNA(ILE)-LYSIDINE SYNTHASE-RELATED"/>
    <property type="match status" value="1"/>
</dbReference>
<evidence type="ECO:0000256" key="4">
    <source>
        <dbReference type="ARBA" id="ARBA00022840"/>
    </source>
</evidence>
<comment type="function">
    <text evidence="6">Ligates lysine onto the cytidine present at position 34 of the AUA codon-specific tRNA(Ile) that contains the anticodon CAU, in an ATP-dependent manner. Cytidine is converted to lysidine, thus changing the amino acid specificity of the tRNA from methionine to isoleucine.</text>
</comment>
<proteinExistence type="inferred from homology"/>
<dbReference type="RefSeq" id="WP_208148004.1">
    <property type="nucleotide sequence ID" value="NZ_JAGETV010000004.1"/>
</dbReference>
<evidence type="ECO:0000256" key="5">
    <source>
        <dbReference type="ARBA" id="ARBA00048539"/>
    </source>
</evidence>
<comment type="similarity">
    <text evidence="6">Belongs to the tRNA(Ile)-lysidine synthase family.</text>
</comment>
<dbReference type="Proteomes" id="UP000664835">
    <property type="component" value="Unassembled WGS sequence"/>
</dbReference>
<evidence type="ECO:0000256" key="6">
    <source>
        <dbReference type="HAMAP-Rule" id="MF_01161"/>
    </source>
</evidence>
<dbReference type="PANTHER" id="PTHR43033">
    <property type="entry name" value="TRNA(ILE)-LYSIDINE SYNTHASE-RELATED"/>
    <property type="match status" value="1"/>
</dbReference>
<organism evidence="8 9">
    <name type="scientific">Thiomicrorhabdus marina</name>
    <dbReference type="NCBI Taxonomy" id="2818442"/>
    <lineage>
        <taxon>Bacteria</taxon>
        <taxon>Pseudomonadati</taxon>
        <taxon>Pseudomonadota</taxon>
        <taxon>Gammaproteobacteria</taxon>
        <taxon>Thiotrichales</taxon>
        <taxon>Piscirickettsiaceae</taxon>
        <taxon>Thiomicrorhabdus</taxon>
    </lineage>
</organism>
<reference evidence="8 9" key="1">
    <citation type="submission" date="2021-03" db="EMBL/GenBank/DDBJ databases">
        <title>Thiomicrorhabdus sp.nov.,novel sulfur-oxidizing bacteria isolated from coastal sediment.</title>
        <authorList>
            <person name="Liu X."/>
        </authorList>
    </citation>
    <scope>NUCLEOTIDE SEQUENCE [LARGE SCALE GENOMIC DNA]</scope>
    <source>
        <strain evidence="8 9">6S2-11</strain>
    </source>
</reference>
<comment type="caution">
    <text evidence="8">The sequence shown here is derived from an EMBL/GenBank/DDBJ whole genome shotgun (WGS) entry which is preliminary data.</text>
</comment>
<dbReference type="GO" id="GO:0032267">
    <property type="term" value="F:tRNA(Ile)-lysidine synthase activity"/>
    <property type="evidence" value="ECO:0007669"/>
    <property type="project" value="UniProtKB-EC"/>
</dbReference>
<evidence type="ECO:0000256" key="2">
    <source>
        <dbReference type="ARBA" id="ARBA00022694"/>
    </source>
</evidence>
<evidence type="ECO:0000313" key="8">
    <source>
        <dbReference type="EMBL" id="MBO1926618.1"/>
    </source>
</evidence>
<feature type="binding site" evidence="6">
    <location>
        <begin position="67"/>
        <end position="72"/>
    </location>
    <ligand>
        <name>ATP</name>
        <dbReference type="ChEBI" id="CHEBI:30616"/>
    </ligand>
</feature>
<keyword evidence="6" id="KW-0963">Cytoplasm</keyword>
<feature type="domain" description="tRNA(Ile)-lysidine/2-thiocytidine synthase N-terminal" evidence="7">
    <location>
        <begin position="62"/>
        <end position="241"/>
    </location>
</feature>